<feature type="compositionally biased region" description="Acidic residues" evidence="1">
    <location>
        <begin position="440"/>
        <end position="449"/>
    </location>
</feature>
<feature type="transmembrane region" description="Helical" evidence="2">
    <location>
        <begin position="42"/>
        <end position="62"/>
    </location>
</feature>
<dbReference type="OrthoDB" id="10405186at2759"/>
<keyword evidence="2" id="KW-0472">Membrane</keyword>
<feature type="transmembrane region" description="Helical" evidence="2">
    <location>
        <begin position="91"/>
        <end position="113"/>
    </location>
</feature>
<dbReference type="GeneID" id="37021083"/>
<evidence type="ECO:0000313" key="3">
    <source>
        <dbReference type="EMBL" id="PWN34398.1"/>
    </source>
</evidence>
<feature type="transmembrane region" description="Helical" evidence="2">
    <location>
        <begin position="283"/>
        <end position="302"/>
    </location>
</feature>
<dbReference type="EMBL" id="KZ819604">
    <property type="protein sequence ID" value="PWN34398.1"/>
    <property type="molecule type" value="Genomic_DNA"/>
</dbReference>
<accession>A0A316VBC4</accession>
<feature type="transmembrane region" description="Helical" evidence="2">
    <location>
        <begin position="125"/>
        <end position="146"/>
    </location>
</feature>
<feature type="transmembrane region" description="Helical" evidence="2">
    <location>
        <begin position="167"/>
        <end position="189"/>
    </location>
</feature>
<reference evidence="3 4" key="1">
    <citation type="journal article" date="2018" name="Mol. Biol. Evol.">
        <title>Broad Genomic Sampling Reveals a Smut Pathogenic Ancestry of the Fungal Clade Ustilaginomycotina.</title>
        <authorList>
            <person name="Kijpornyongpan T."/>
            <person name="Mondo S.J."/>
            <person name="Barry K."/>
            <person name="Sandor L."/>
            <person name="Lee J."/>
            <person name="Lipzen A."/>
            <person name="Pangilinan J."/>
            <person name="LaButti K."/>
            <person name="Hainaut M."/>
            <person name="Henrissat B."/>
            <person name="Grigoriev I.V."/>
            <person name="Spatafora J.W."/>
            <person name="Aime M.C."/>
        </authorList>
    </citation>
    <scope>NUCLEOTIDE SEQUENCE [LARGE SCALE GENOMIC DNA]</scope>
    <source>
        <strain evidence="3 4">MCA 3882</strain>
    </source>
</reference>
<gene>
    <name evidence="3" type="ORF">FA14DRAFT_161801</name>
</gene>
<keyword evidence="2" id="KW-0812">Transmembrane</keyword>
<feature type="non-terminal residue" evidence="3">
    <location>
        <position position="588"/>
    </location>
</feature>
<feature type="transmembrane region" description="Helical" evidence="2">
    <location>
        <begin position="308"/>
        <end position="325"/>
    </location>
</feature>
<keyword evidence="2" id="KW-1133">Transmembrane helix</keyword>
<dbReference type="InParanoid" id="A0A316VBC4"/>
<name>A0A316VBC4_9BASI</name>
<proteinExistence type="predicted"/>
<dbReference type="Proteomes" id="UP000245771">
    <property type="component" value="Unassembled WGS sequence"/>
</dbReference>
<dbReference type="AlphaFoldDB" id="A0A316VBC4"/>
<organism evidence="3 4">
    <name type="scientific">Meira miltonrushii</name>
    <dbReference type="NCBI Taxonomy" id="1280837"/>
    <lineage>
        <taxon>Eukaryota</taxon>
        <taxon>Fungi</taxon>
        <taxon>Dikarya</taxon>
        <taxon>Basidiomycota</taxon>
        <taxon>Ustilaginomycotina</taxon>
        <taxon>Exobasidiomycetes</taxon>
        <taxon>Exobasidiales</taxon>
        <taxon>Brachybasidiaceae</taxon>
        <taxon>Meira</taxon>
    </lineage>
</organism>
<evidence type="ECO:0000256" key="1">
    <source>
        <dbReference type="SAM" id="MobiDB-lite"/>
    </source>
</evidence>
<evidence type="ECO:0000313" key="4">
    <source>
        <dbReference type="Proteomes" id="UP000245771"/>
    </source>
</evidence>
<feature type="compositionally biased region" description="Acidic residues" evidence="1">
    <location>
        <begin position="544"/>
        <end position="556"/>
    </location>
</feature>
<keyword evidence="4" id="KW-1185">Reference proteome</keyword>
<feature type="region of interest" description="Disordered" evidence="1">
    <location>
        <begin position="518"/>
        <end position="588"/>
    </location>
</feature>
<protein>
    <submittedName>
        <fullName evidence="3">Uncharacterized protein</fullName>
    </submittedName>
</protein>
<feature type="compositionally biased region" description="Basic residues" evidence="1">
    <location>
        <begin position="576"/>
        <end position="588"/>
    </location>
</feature>
<dbReference type="RefSeq" id="XP_025354700.1">
    <property type="nucleotide sequence ID" value="XM_025499302.1"/>
</dbReference>
<sequence length="588" mass="65944">MINLWAPSFGDVYLQPPIDYTVPDNYHPTHPISAEGWAATQWYSSVAGLLIVPTIIPLLAFYEHTIHITTESVIWWRLCHRKRTKRGVMPLAILWLRYWTLMLGILLAVTMWSPNQTLQRCSTKIWPLTFAISTLVSISTACVNAWRSRTITRAAIQSTRYYSLLQIVCAFFVLARLAALVTAFVFQHFSFSYLSLVRRSDKPMLEATCLSFSLALSQKMKLAPELRQEYNYLAPIYTIFALLVTLTVSDLVLAMATLSSILKLKRNISTESNLISSLFNSSIMYYTILIVLDLAGLAYFVATSDSKIVFLLITIGSILTVRVLINEQDCILAASRNARSYWTKGMTENPPIAGAERSAWTQNPAHMGAFERHFVAPGLRARMAQMDEKDAGGGALALSPTPFNEVGNVGMQRRGAGMTDIERVTVLEAGRSIDRPWPVWEDDDTEEDDRPGITSADRARSAFWQRKRIEGERNGIQTLIREWWRDVEDANPLSQPSYNLRTHDGTLDIRSNAFSKKPFQAEAAKPSAAPQSTPSLKPVAAEESTGESSEEDEIANEGDHRMSTSHSLTSLDRPAKSKRQRRRAASLD</sequence>
<feature type="region of interest" description="Disordered" evidence="1">
    <location>
        <begin position="437"/>
        <end position="456"/>
    </location>
</feature>
<evidence type="ECO:0000256" key="2">
    <source>
        <dbReference type="SAM" id="Phobius"/>
    </source>
</evidence>
<feature type="transmembrane region" description="Helical" evidence="2">
    <location>
        <begin position="236"/>
        <end position="262"/>
    </location>
</feature>